<dbReference type="EMBL" id="CYGX02000045">
    <property type="protein sequence ID" value="SIT43873.1"/>
    <property type="molecule type" value="Genomic_DNA"/>
</dbReference>
<name>A0A1N7S965_9BURK</name>
<organism evidence="1 2">
    <name type="scientific">Paraburkholderia ribeironis</name>
    <dbReference type="NCBI Taxonomy" id="1247936"/>
    <lineage>
        <taxon>Bacteria</taxon>
        <taxon>Pseudomonadati</taxon>
        <taxon>Pseudomonadota</taxon>
        <taxon>Betaproteobacteria</taxon>
        <taxon>Burkholderiales</taxon>
        <taxon>Burkholderiaceae</taxon>
        <taxon>Paraburkholderia</taxon>
    </lineage>
</organism>
<gene>
    <name evidence="1" type="ORF">BN2475_450120</name>
</gene>
<sequence length="128" mass="14327">MRVGDCGPGGANHILLAAIVIGASHRDVTQPRPLFDTHLAMRERQRRSLQKALALHADHGDDPDPERQPLRERGIKPGCAIVCCNKPFNGVENQPREMQLTNPMVKTTYSRLIGQMRPERNQRQKSSA</sequence>
<dbReference type="Proteomes" id="UP000187012">
    <property type="component" value="Unassembled WGS sequence"/>
</dbReference>
<proteinExistence type="predicted"/>
<keyword evidence="2" id="KW-1185">Reference proteome</keyword>
<evidence type="ECO:0000313" key="2">
    <source>
        <dbReference type="Proteomes" id="UP000187012"/>
    </source>
</evidence>
<accession>A0A1N7S965</accession>
<reference evidence="1 2" key="1">
    <citation type="submission" date="2016-12" db="EMBL/GenBank/DDBJ databases">
        <authorList>
            <person name="Song W.-J."/>
            <person name="Kurnit D.M."/>
        </authorList>
    </citation>
    <scope>NUCLEOTIDE SEQUENCE [LARGE SCALE GENOMIC DNA]</scope>
    <source>
        <strain evidence="1 2">STM7296</strain>
    </source>
</reference>
<evidence type="ECO:0000313" key="1">
    <source>
        <dbReference type="EMBL" id="SIT43873.1"/>
    </source>
</evidence>
<protein>
    <submittedName>
        <fullName evidence="1">Uncharacterized protein</fullName>
    </submittedName>
</protein>
<dbReference type="AlphaFoldDB" id="A0A1N7S965"/>